<comment type="caution">
    <text evidence="2">The sequence shown here is derived from an EMBL/GenBank/DDBJ whole genome shotgun (WGS) entry which is preliminary data.</text>
</comment>
<feature type="domain" description="F-box" evidence="1">
    <location>
        <begin position="50"/>
        <end position="90"/>
    </location>
</feature>
<dbReference type="SUPFAM" id="SSF81383">
    <property type="entry name" value="F-box domain"/>
    <property type="match status" value="1"/>
</dbReference>
<dbReference type="AlphaFoldDB" id="A0A9Q1FCV3"/>
<sequence>MALESEPWKRELREQFSLLSACTLGVQEQEDCQHDELQKHSGENKGFLHLSDEVLILIFKRLDAFSLLRIGSTCTTLFRVCSCNSLWTRHFQASFGVPFSTATCSTTAKECFRLLFMWKTLYRSLHCNRSLQEKLFAETPLPPHKYWTQWLVLEENVPLPSVRLPCSEIVMLWGMGEAALEEKIQVSQSAVLSPTLLPPPVPAEDEDEGNVLKFEWKDLHRMALKHHGSEAELYQYALNQHALNDHTEMETLYWQYSQCRFQWLFTYWLFRQPAPFDRQLRCIYLQWRKHSKRKVASWGGTLCDVRYLATLHPVTNDYWRGKLARGDETVGIQTVENYFSMCKSLVSWILGRDWGRLKRRKVYEDTLDGVYRLLKRDMQNVLIERGTFWQVAKMQMGRVCELEEVAANYVNWRIIERLPYYRLYLVSGNAVYLEHVKCFLHRKRLVHSWIYQEENALIRQLLSDELYSLLEYDTKISQECLHGDTLVAQLSRVIWLYLHSGQQPYMEAVKTLVLRCAQANLDYYTTLSIPGWCGQTIG</sequence>
<dbReference type="Pfam" id="PF12937">
    <property type="entry name" value="F-box-like"/>
    <property type="match status" value="1"/>
</dbReference>
<dbReference type="InterPro" id="IPR036047">
    <property type="entry name" value="F-box-like_dom_sf"/>
</dbReference>
<dbReference type="EMBL" id="JAINUF010000006">
    <property type="protein sequence ID" value="KAJ8355902.1"/>
    <property type="molecule type" value="Genomic_DNA"/>
</dbReference>
<dbReference type="Proteomes" id="UP001152622">
    <property type="component" value="Chromosome 6"/>
</dbReference>
<evidence type="ECO:0000259" key="1">
    <source>
        <dbReference type="SMART" id="SM00256"/>
    </source>
</evidence>
<keyword evidence="3" id="KW-1185">Reference proteome</keyword>
<dbReference type="SMART" id="SM00256">
    <property type="entry name" value="FBOX"/>
    <property type="match status" value="1"/>
</dbReference>
<evidence type="ECO:0000313" key="2">
    <source>
        <dbReference type="EMBL" id="KAJ8355902.1"/>
    </source>
</evidence>
<proteinExistence type="predicted"/>
<dbReference type="InterPro" id="IPR001810">
    <property type="entry name" value="F-box_dom"/>
</dbReference>
<gene>
    <name evidence="2" type="ORF">SKAU_G00186960</name>
</gene>
<name>A0A9Q1FCV3_SYNKA</name>
<dbReference type="OrthoDB" id="9856535at2759"/>
<dbReference type="Gene3D" id="1.20.1280.50">
    <property type="match status" value="1"/>
</dbReference>
<organism evidence="2 3">
    <name type="scientific">Synaphobranchus kaupii</name>
    <name type="common">Kaup's arrowtooth eel</name>
    <dbReference type="NCBI Taxonomy" id="118154"/>
    <lineage>
        <taxon>Eukaryota</taxon>
        <taxon>Metazoa</taxon>
        <taxon>Chordata</taxon>
        <taxon>Craniata</taxon>
        <taxon>Vertebrata</taxon>
        <taxon>Euteleostomi</taxon>
        <taxon>Actinopterygii</taxon>
        <taxon>Neopterygii</taxon>
        <taxon>Teleostei</taxon>
        <taxon>Anguilliformes</taxon>
        <taxon>Synaphobranchidae</taxon>
        <taxon>Synaphobranchus</taxon>
    </lineage>
</organism>
<evidence type="ECO:0000313" key="3">
    <source>
        <dbReference type="Proteomes" id="UP001152622"/>
    </source>
</evidence>
<accession>A0A9Q1FCV3</accession>
<reference evidence="2" key="1">
    <citation type="journal article" date="2023" name="Science">
        <title>Genome structures resolve the early diversification of teleost fishes.</title>
        <authorList>
            <person name="Parey E."/>
            <person name="Louis A."/>
            <person name="Montfort J."/>
            <person name="Bouchez O."/>
            <person name="Roques C."/>
            <person name="Iampietro C."/>
            <person name="Lluch J."/>
            <person name="Castinel A."/>
            <person name="Donnadieu C."/>
            <person name="Desvignes T."/>
            <person name="Floi Bucao C."/>
            <person name="Jouanno E."/>
            <person name="Wen M."/>
            <person name="Mejri S."/>
            <person name="Dirks R."/>
            <person name="Jansen H."/>
            <person name="Henkel C."/>
            <person name="Chen W.J."/>
            <person name="Zahm M."/>
            <person name="Cabau C."/>
            <person name="Klopp C."/>
            <person name="Thompson A.W."/>
            <person name="Robinson-Rechavi M."/>
            <person name="Braasch I."/>
            <person name="Lecointre G."/>
            <person name="Bobe J."/>
            <person name="Postlethwait J.H."/>
            <person name="Berthelot C."/>
            <person name="Roest Crollius H."/>
            <person name="Guiguen Y."/>
        </authorList>
    </citation>
    <scope>NUCLEOTIDE SEQUENCE</scope>
    <source>
        <strain evidence="2">WJC10195</strain>
    </source>
</reference>
<protein>
    <recommendedName>
        <fullName evidence="1">F-box domain-containing protein</fullName>
    </recommendedName>
</protein>